<evidence type="ECO:0000313" key="1">
    <source>
        <dbReference type="EMBL" id="EFO53512.1"/>
    </source>
</evidence>
<proteinExistence type="predicted"/>
<sequence length="50" mass="5714">MNPSINQEEYNKNLDSISNDFKYLSSVLYKVIENNNNDLNQLMLKCSASG</sequence>
<comment type="caution">
    <text evidence="1">The sequence shown here is derived from an EMBL/GenBank/DDBJ whole genome shotgun (WGS) entry which is preliminary data.</text>
</comment>
<gene>
    <name evidence="1" type="ORF">SIN_1780</name>
</gene>
<reference evidence="1" key="1">
    <citation type="submission" date="2010-09" db="EMBL/GenBank/DDBJ databases">
        <authorList>
            <person name="Daugherty S.C."/>
            <person name="Kilian M."/>
            <person name="Tettelin H."/>
        </authorList>
    </citation>
    <scope>NUCLEOTIDE SEQUENCE [LARGE SCALE GENOMIC DNA]</scope>
    <source>
        <strain evidence="1">SK1302</strain>
    </source>
</reference>
<organism evidence="1">
    <name type="scientific">Streptococcus infantis SK1302</name>
    <dbReference type="NCBI Taxonomy" id="871237"/>
    <lineage>
        <taxon>Bacteria</taxon>
        <taxon>Bacillati</taxon>
        <taxon>Bacillota</taxon>
        <taxon>Bacilli</taxon>
        <taxon>Lactobacillales</taxon>
        <taxon>Streptococcaceae</taxon>
        <taxon>Streptococcus</taxon>
    </lineage>
</organism>
<dbReference type="EMBL" id="AEDY01000119">
    <property type="protein sequence ID" value="EFO53512.1"/>
    <property type="molecule type" value="Genomic_DNA"/>
</dbReference>
<accession>A0ABP2J1K8</accession>
<name>A0ABP2J1K8_9STRE</name>
<protein>
    <submittedName>
        <fullName evidence="1">Uncharacterized protein</fullName>
    </submittedName>
</protein>